<sequence>MASAHTKKKIRWKTDLFMDSSGPSAWNACSHFLQGLRRSISDLWLSQWATLQLASSCPSHEASRLSCRFSLVLLFRGSSLSSCLERFMENLA</sequence>
<proteinExistence type="predicted"/>
<dbReference type="AlphaFoldDB" id="A0AAV4N1X4"/>
<dbReference type="EMBL" id="BPLQ01001073">
    <property type="protein sequence ID" value="GIX78066.1"/>
    <property type="molecule type" value="Genomic_DNA"/>
</dbReference>
<reference evidence="1 2" key="1">
    <citation type="submission" date="2021-06" db="EMBL/GenBank/DDBJ databases">
        <title>Caerostris darwini draft genome.</title>
        <authorList>
            <person name="Kono N."/>
            <person name="Arakawa K."/>
        </authorList>
    </citation>
    <scope>NUCLEOTIDE SEQUENCE [LARGE SCALE GENOMIC DNA]</scope>
</reference>
<accession>A0AAV4N1X4</accession>
<comment type="caution">
    <text evidence="1">The sequence shown here is derived from an EMBL/GenBank/DDBJ whole genome shotgun (WGS) entry which is preliminary data.</text>
</comment>
<keyword evidence="2" id="KW-1185">Reference proteome</keyword>
<gene>
    <name evidence="1" type="ORF">CDAR_385461</name>
</gene>
<organism evidence="1 2">
    <name type="scientific">Caerostris darwini</name>
    <dbReference type="NCBI Taxonomy" id="1538125"/>
    <lineage>
        <taxon>Eukaryota</taxon>
        <taxon>Metazoa</taxon>
        <taxon>Ecdysozoa</taxon>
        <taxon>Arthropoda</taxon>
        <taxon>Chelicerata</taxon>
        <taxon>Arachnida</taxon>
        <taxon>Araneae</taxon>
        <taxon>Araneomorphae</taxon>
        <taxon>Entelegynae</taxon>
        <taxon>Araneoidea</taxon>
        <taxon>Araneidae</taxon>
        <taxon>Caerostris</taxon>
    </lineage>
</organism>
<evidence type="ECO:0000313" key="1">
    <source>
        <dbReference type="EMBL" id="GIX78066.1"/>
    </source>
</evidence>
<name>A0AAV4N1X4_9ARAC</name>
<dbReference type="Proteomes" id="UP001054837">
    <property type="component" value="Unassembled WGS sequence"/>
</dbReference>
<protein>
    <submittedName>
        <fullName evidence="1">Uncharacterized protein</fullName>
    </submittedName>
</protein>
<evidence type="ECO:0000313" key="2">
    <source>
        <dbReference type="Proteomes" id="UP001054837"/>
    </source>
</evidence>